<feature type="region of interest" description="Disordered" evidence="1">
    <location>
        <begin position="283"/>
        <end position="332"/>
    </location>
</feature>
<dbReference type="FunCoup" id="G8ZQR5">
    <property type="interactions" value="31"/>
</dbReference>
<protein>
    <recommendedName>
        <fullName evidence="4">VHS domain-containing protein</fullName>
    </recommendedName>
</protein>
<dbReference type="SUPFAM" id="SSF48464">
    <property type="entry name" value="ENTH/VHS domain"/>
    <property type="match status" value="1"/>
</dbReference>
<dbReference type="KEGG" id="tdl:TDEL_0C06630"/>
<dbReference type="OrthoDB" id="10068368at2759"/>
<dbReference type="InterPro" id="IPR044103">
    <property type="entry name" value="GAT_LSB5"/>
</dbReference>
<dbReference type="Gene3D" id="1.25.40.90">
    <property type="match status" value="1"/>
</dbReference>
<name>G8ZQR5_TORDE</name>
<evidence type="ECO:0000313" key="3">
    <source>
        <dbReference type="Proteomes" id="UP000005627"/>
    </source>
</evidence>
<dbReference type="Proteomes" id="UP000005627">
    <property type="component" value="Chromosome 3"/>
</dbReference>
<reference evidence="2 3" key="1">
    <citation type="journal article" date="2011" name="Proc. Natl. Acad. Sci. U.S.A.">
        <title>Evolutionary erosion of yeast sex chromosomes by mating-type switching accidents.</title>
        <authorList>
            <person name="Gordon J.L."/>
            <person name="Armisen D."/>
            <person name="Proux-Wera E."/>
            <person name="Oheigeartaigh S.S."/>
            <person name="Byrne K.P."/>
            <person name="Wolfe K.H."/>
        </authorList>
    </citation>
    <scope>NUCLEOTIDE SEQUENCE [LARGE SCALE GENOMIC DNA]</scope>
    <source>
        <strain evidence="3">ATCC 10662 / CBS 1146 / NBRC 0425 / NCYC 2629 / NRRL Y-866</strain>
    </source>
</reference>
<feature type="compositionally biased region" description="Acidic residues" evidence="1">
    <location>
        <begin position="292"/>
        <end position="305"/>
    </location>
</feature>
<dbReference type="InterPro" id="IPR038425">
    <property type="entry name" value="GAT_sf"/>
</dbReference>
<dbReference type="EMBL" id="HE616744">
    <property type="protein sequence ID" value="CCE91552.1"/>
    <property type="molecule type" value="Genomic_DNA"/>
</dbReference>
<evidence type="ECO:0008006" key="4">
    <source>
        <dbReference type="Google" id="ProtNLM"/>
    </source>
</evidence>
<dbReference type="GO" id="GO:0006897">
    <property type="term" value="P:endocytosis"/>
    <property type="evidence" value="ECO:0007669"/>
    <property type="project" value="EnsemblFungi"/>
</dbReference>
<dbReference type="GO" id="GO:0007015">
    <property type="term" value="P:actin filament organization"/>
    <property type="evidence" value="ECO:0007669"/>
    <property type="project" value="EnsemblFungi"/>
</dbReference>
<organism evidence="2 3">
    <name type="scientific">Torulaspora delbrueckii</name>
    <name type="common">Yeast</name>
    <name type="synonym">Candida colliculosa</name>
    <dbReference type="NCBI Taxonomy" id="4950"/>
    <lineage>
        <taxon>Eukaryota</taxon>
        <taxon>Fungi</taxon>
        <taxon>Dikarya</taxon>
        <taxon>Ascomycota</taxon>
        <taxon>Saccharomycotina</taxon>
        <taxon>Saccharomycetes</taxon>
        <taxon>Saccharomycetales</taxon>
        <taxon>Saccharomycetaceae</taxon>
        <taxon>Torulaspora</taxon>
    </lineage>
</organism>
<dbReference type="CDD" id="cd16980">
    <property type="entry name" value="VHS_Lsb5"/>
    <property type="match status" value="1"/>
</dbReference>
<dbReference type="RefSeq" id="XP_003680763.1">
    <property type="nucleotide sequence ID" value="XM_003680715.1"/>
</dbReference>
<dbReference type="GO" id="GO:0051666">
    <property type="term" value="P:actin cortical patch localization"/>
    <property type="evidence" value="ECO:0007669"/>
    <property type="project" value="EnsemblFungi"/>
</dbReference>
<dbReference type="PANTHER" id="PTHR47789">
    <property type="entry name" value="LAS SEVENTEEN-BINDING PROTEIN 5"/>
    <property type="match status" value="1"/>
</dbReference>
<gene>
    <name evidence="2" type="primary">TDEL0C06630</name>
    <name evidence="2" type="ORF">TDEL_0C06630</name>
</gene>
<dbReference type="HOGENOM" id="CLU_036827_2_0_1"/>
<dbReference type="STRING" id="1076872.G8ZQR5"/>
<dbReference type="GO" id="GO:0030479">
    <property type="term" value="C:actin cortical patch"/>
    <property type="evidence" value="ECO:0007669"/>
    <property type="project" value="EnsemblFungi"/>
</dbReference>
<dbReference type="InParanoid" id="G8ZQR5"/>
<sequence>MGFLSDHPHTAITDTIDLCVSRPECSLEVELGTLVGLIRNKSSDYEYETNQEEAARALRKKLKYGNRLQQSRSLDLFDLFVTQGLRFVVLYNDDKLIERLQGIALNKVTDSRGGRYSSKIVKKCANYVLGWYSYAVSNGAQSNRAYASIVELGRVVKRHYSRTRQSRERSNFMNDQADESVHATNDPDQMYGIPRIDIKKAAPAIRVVISDGLAAAISLRNSLMVLPSGARSTDDEEATARFIQARSIRRKVLRYLQLVTEEEFLGSLIHANDELVKALASYDEKSGASEASSEELYSDEDEDQDSSGYESSSVASVQPSTSSNPFGDQNKI</sequence>
<dbReference type="CDD" id="cd14232">
    <property type="entry name" value="GAT_LSB5"/>
    <property type="match status" value="1"/>
</dbReference>
<dbReference type="PANTHER" id="PTHR47789:SF1">
    <property type="entry name" value="LAS SEVENTEEN-BINDING PROTEIN 5"/>
    <property type="match status" value="1"/>
</dbReference>
<dbReference type="SUPFAM" id="SSF89009">
    <property type="entry name" value="GAT-like domain"/>
    <property type="match status" value="1"/>
</dbReference>
<accession>G8ZQR5</accession>
<dbReference type="AlphaFoldDB" id="G8ZQR5"/>
<feature type="compositionally biased region" description="Low complexity" evidence="1">
    <location>
        <begin position="306"/>
        <end position="323"/>
    </location>
</feature>
<evidence type="ECO:0000313" key="2">
    <source>
        <dbReference type="EMBL" id="CCE91552.1"/>
    </source>
</evidence>
<dbReference type="Gene3D" id="1.20.58.160">
    <property type="match status" value="1"/>
</dbReference>
<evidence type="ECO:0000256" key="1">
    <source>
        <dbReference type="SAM" id="MobiDB-lite"/>
    </source>
</evidence>
<dbReference type="InterPro" id="IPR008942">
    <property type="entry name" value="ENTH_VHS"/>
</dbReference>
<proteinExistence type="predicted"/>
<dbReference type="GeneID" id="11501969"/>
<dbReference type="eggNOG" id="ENOG502QR8R">
    <property type="taxonomic scope" value="Eukaryota"/>
</dbReference>
<keyword evidence="3" id="KW-1185">Reference proteome</keyword>
<dbReference type="InterPro" id="IPR045007">
    <property type="entry name" value="LSB5"/>
</dbReference>